<gene>
    <name evidence="4" type="ORF">J8273_1627</name>
</gene>
<organism evidence="4 5">
    <name type="scientific">Carpediemonas membranifera</name>
    <dbReference type="NCBI Taxonomy" id="201153"/>
    <lineage>
        <taxon>Eukaryota</taxon>
        <taxon>Metamonada</taxon>
        <taxon>Carpediemonas-like organisms</taxon>
        <taxon>Carpediemonas</taxon>
    </lineage>
</organism>
<dbReference type="Proteomes" id="UP000717585">
    <property type="component" value="Unassembled WGS sequence"/>
</dbReference>
<proteinExistence type="predicted"/>
<name>A0A8J6EB94_9EUKA</name>
<dbReference type="Gene3D" id="2.130.10.10">
    <property type="entry name" value="YVTN repeat-like/Quinoprotein amine dehydrogenase"/>
    <property type="match status" value="1"/>
</dbReference>
<feature type="domain" description="BEACH-type PH" evidence="3">
    <location>
        <begin position="155"/>
        <end position="281"/>
    </location>
</feature>
<dbReference type="SUPFAM" id="SSF50978">
    <property type="entry name" value="WD40 repeat-like"/>
    <property type="match status" value="1"/>
</dbReference>
<feature type="domain" description="BEACH" evidence="2">
    <location>
        <begin position="284"/>
        <end position="568"/>
    </location>
</feature>
<dbReference type="Gene3D" id="1.10.1540.10">
    <property type="entry name" value="BEACH domain"/>
    <property type="match status" value="1"/>
</dbReference>
<dbReference type="InterPro" id="IPR023362">
    <property type="entry name" value="PH-BEACH_dom"/>
</dbReference>
<evidence type="ECO:0000313" key="4">
    <source>
        <dbReference type="EMBL" id="KAG9396610.1"/>
    </source>
</evidence>
<protein>
    <submittedName>
        <fullName evidence="4">Beige/BEACH domain</fullName>
    </submittedName>
</protein>
<dbReference type="PROSITE" id="PS51783">
    <property type="entry name" value="PH_BEACH"/>
    <property type="match status" value="1"/>
</dbReference>
<dbReference type="Pfam" id="PF02138">
    <property type="entry name" value="Beach"/>
    <property type="match status" value="1"/>
</dbReference>
<sequence length="960" mass="104627">MGRDKFNLLQLAEDENFLESYYVAYTMEDSDMQTGRIVLGTASLSFVPAAIDAPLYRIALTDMNGIEDVDRAIGKHRVTAKVHTVISNPRQPFNTVKTPVIINFKMDTTDATRLIETVARLLDIAAQDWSVRADLIKQFLTDEVARTPFDTTVLRAGESIIEEHAATYVIALLRISGRIVVTNKALYFQAAHAVTGNDVVRWSLRNIVGQLRQRYAMRHVGLEVFLSGPQGSYNVVDLDPVFDFASCKSIAFLFGAKSVTDSVYFAFDTPTARDAVAAMLFQDHGVRGPMPLDALTGRWVQGRISNFEYILALNMLAGRSFRDVAQYPVFPWVLQDYTSTELDLGDPKVYRDLSKPIGALNKDRLDRFRGRMLDLPPAERFLFGTHYSAPGYVLYYLIRAGPEYILRLQRGRFDAPDRLFHSIAETWTSVLTSPTDIKELIPEFYCNPENASSFLTNRRGLNLGQRSTRDYVHDVILPPWADTPADFVSKMRAALESNYTTTHLHLWIDLVFGCLQSGEAAVHANNLFHPNTYESLVTKMTMTPALWQHVMEFGQTPIQLLVDPHPRHVRWSKEDSASGGEDEPTDGKQASRPVARPVNPAHVETIRTATVVSVFWASVAVAKRALPGKLGAAVVPSQLDCGPRFKVGPGPVVSVAPIDDRSVCALGVKCMLVDILDGKHEHTIDLGRLKFVKALGHPLVQDALCLACRDGTLATVSLATGKIVKRVRLHAESVTSLAVGVGRSESSMTMSVLMVSTGTEKTPDQVKLWRVGRGAVDAASTFTVPLGPVAGPRMGLPTACDVCNDTVVVGCANGMVRTYSLLDRRSGETEAHNDEIVGAAFIHPPEGLLVVTASSDMTLAVCTPAPAKRATVFIGHAITALTRAVGTVVVGDDDGTVWVIADTVLAALDSPGQAVHIETVPHVCFNVGAAITALNSSYDGGRIHVGTAAGEVVSLVARCL</sequence>
<dbReference type="InterPro" id="IPR057496">
    <property type="entry name" value="FAN-like_PH"/>
</dbReference>
<dbReference type="SUPFAM" id="SSF50729">
    <property type="entry name" value="PH domain-like"/>
    <property type="match status" value="1"/>
</dbReference>
<accession>A0A8J6EB94</accession>
<dbReference type="SMART" id="SM01026">
    <property type="entry name" value="Beach"/>
    <property type="match status" value="1"/>
</dbReference>
<keyword evidence="5" id="KW-1185">Reference proteome</keyword>
<dbReference type="OrthoDB" id="26681at2759"/>
<dbReference type="Pfam" id="PF25400">
    <property type="entry name" value="PH_FAN"/>
    <property type="match status" value="1"/>
</dbReference>
<dbReference type="PANTHER" id="PTHR13743">
    <property type="entry name" value="BEIGE/BEACH-RELATED"/>
    <property type="match status" value="1"/>
</dbReference>
<dbReference type="CDD" id="cd06071">
    <property type="entry name" value="Beach"/>
    <property type="match status" value="1"/>
</dbReference>
<evidence type="ECO:0000259" key="2">
    <source>
        <dbReference type="PROSITE" id="PS50197"/>
    </source>
</evidence>
<dbReference type="EMBL" id="JAHDYR010000005">
    <property type="protein sequence ID" value="KAG9396610.1"/>
    <property type="molecule type" value="Genomic_DNA"/>
</dbReference>
<dbReference type="SUPFAM" id="SSF81837">
    <property type="entry name" value="BEACH domain"/>
    <property type="match status" value="1"/>
</dbReference>
<comment type="caution">
    <text evidence="4">The sequence shown here is derived from an EMBL/GenBank/DDBJ whole genome shotgun (WGS) entry which is preliminary data.</text>
</comment>
<dbReference type="InterPro" id="IPR036322">
    <property type="entry name" value="WD40_repeat_dom_sf"/>
</dbReference>
<dbReference type="InterPro" id="IPR015943">
    <property type="entry name" value="WD40/YVTN_repeat-like_dom_sf"/>
</dbReference>
<reference evidence="4" key="1">
    <citation type="submission" date="2021-05" db="EMBL/GenBank/DDBJ databases">
        <title>A free-living protist that lacks canonical eukaryotic 1 DNA replication and segregation systems.</title>
        <authorList>
            <person name="Salas-Leiva D.E."/>
            <person name="Tromer E.C."/>
            <person name="Curtis B.A."/>
            <person name="Jerlstrom-Hultqvist J."/>
            <person name="Kolisko M."/>
            <person name="Yi Z."/>
            <person name="Salas-Leiva J.S."/>
            <person name="Gallot-Lavallee L."/>
            <person name="Kops G.J.P.L."/>
            <person name="Archibald J.M."/>
            <person name="Simpson A.G.B."/>
            <person name="Roger A.J."/>
        </authorList>
    </citation>
    <scope>NUCLEOTIDE SEQUENCE</scope>
    <source>
        <strain evidence="4">BICM</strain>
    </source>
</reference>
<dbReference type="PANTHER" id="PTHR13743:SF123">
    <property type="entry name" value="PROTEIN FAN"/>
    <property type="match status" value="1"/>
</dbReference>
<evidence type="ECO:0000313" key="5">
    <source>
        <dbReference type="Proteomes" id="UP000717585"/>
    </source>
</evidence>
<dbReference type="InterPro" id="IPR000409">
    <property type="entry name" value="BEACH_dom"/>
</dbReference>
<dbReference type="InterPro" id="IPR036372">
    <property type="entry name" value="BEACH_dom_sf"/>
</dbReference>
<evidence type="ECO:0000256" key="1">
    <source>
        <dbReference type="SAM" id="MobiDB-lite"/>
    </source>
</evidence>
<dbReference type="InterPro" id="IPR050865">
    <property type="entry name" value="BEACH_Domain"/>
</dbReference>
<dbReference type="PROSITE" id="PS50197">
    <property type="entry name" value="BEACH"/>
    <property type="match status" value="1"/>
</dbReference>
<dbReference type="AlphaFoldDB" id="A0A8J6EB94"/>
<feature type="region of interest" description="Disordered" evidence="1">
    <location>
        <begin position="569"/>
        <end position="599"/>
    </location>
</feature>
<evidence type="ECO:0000259" key="3">
    <source>
        <dbReference type="PROSITE" id="PS51783"/>
    </source>
</evidence>